<dbReference type="InterPro" id="IPR017596">
    <property type="entry name" value="PdhA/BkdA"/>
</dbReference>
<dbReference type="EC" id="1.2.4.1" evidence="4"/>
<feature type="domain" description="Dehydrogenase E1 component" evidence="5">
    <location>
        <begin position="42"/>
        <end position="321"/>
    </location>
</feature>
<evidence type="ECO:0000313" key="6">
    <source>
        <dbReference type="EMBL" id="AZG77252.1"/>
    </source>
</evidence>
<name>A0A3G8M7T5_9HYPH</name>
<comment type="catalytic activity">
    <reaction evidence="4">
        <text>N(6)-[(R)-lipoyl]-L-lysyl-[protein] + pyruvate + H(+) = N(6)-[(R)-S(8)-acetyldihydrolipoyl]-L-lysyl-[protein] + CO2</text>
        <dbReference type="Rhea" id="RHEA:19189"/>
        <dbReference type="Rhea" id="RHEA-COMP:10474"/>
        <dbReference type="Rhea" id="RHEA-COMP:10478"/>
        <dbReference type="ChEBI" id="CHEBI:15361"/>
        <dbReference type="ChEBI" id="CHEBI:15378"/>
        <dbReference type="ChEBI" id="CHEBI:16526"/>
        <dbReference type="ChEBI" id="CHEBI:83099"/>
        <dbReference type="ChEBI" id="CHEBI:83111"/>
        <dbReference type="EC" id="1.2.4.1"/>
    </reaction>
</comment>
<keyword evidence="3 4" id="KW-0786">Thiamine pyrophosphate</keyword>
<comment type="cofactor">
    <cofactor evidence="1 4">
        <name>thiamine diphosphate</name>
        <dbReference type="ChEBI" id="CHEBI:58937"/>
    </cofactor>
</comment>
<dbReference type="KEGG" id="mros:EHO51_11160"/>
<evidence type="ECO:0000259" key="5">
    <source>
        <dbReference type="Pfam" id="PF00676"/>
    </source>
</evidence>
<dbReference type="InterPro" id="IPR050771">
    <property type="entry name" value="Alpha-ketoacid_DH_E1_comp"/>
</dbReference>
<evidence type="ECO:0000256" key="3">
    <source>
        <dbReference type="ARBA" id="ARBA00023052"/>
    </source>
</evidence>
<dbReference type="AlphaFoldDB" id="A0A3G8M7T5"/>
<evidence type="ECO:0000256" key="2">
    <source>
        <dbReference type="ARBA" id="ARBA00023002"/>
    </source>
</evidence>
<dbReference type="InterPro" id="IPR001017">
    <property type="entry name" value="DH_E1"/>
</dbReference>
<keyword evidence="4 6" id="KW-0670">Pyruvate</keyword>
<comment type="function">
    <text evidence="4">The pyruvate dehydrogenase complex catalyzes the overall conversion of pyruvate to acetyl-CoA and CO(2). It contains multiple copies of three enzymatic components: pyruvate dehydrogenase (E1), dihydrolipoamide acetyltransferase (E2) and lipoamide dehydrogenase (E3).</text>
</comment>
<evidence type="ECO:0000256" key="1">
    <source>
        <dbReference type="ARBA" id="ARBA00001964"/>
    </source>
</evidence>
<dbReference type="RefSeq" id="WP_124738964.1">
    <property type="nucleotide sequence ID" value="NZ_CP034086.1"/>
</dbReference>
<gene>
    <name evidence="6" type="primary">pdhA</name>
    <name evidence="6" type="ORF">EHO51_11160</name>
</gene>
<evidence type="ECO:0000256" key="4">
    <source>
        <dbReference type="RuleBase" id="RU366007"/>
    </source>
</evidence>
<organism evidence="6 7">
    <name type="scientific">Methylocystis rosea</name>
    <dbReference type="NCBI Taxonomy" id="173366"/>
    <lineage>
        <taxon>Bacteria</taxon>
        <taxon>Pseudomonadati</taxon>
        <taxon>Pseudomonadota</taxon>
        <taxon>Alphaproteobacteria</taxon>
        <taxon>Hyphomicrobiales</taxon>
        <taxon>Methylocystaceae</taxon>
        <taxon>Methylocystis</taxon>
    </lineage>
</organism>
<dbReference type="Gene3D" id="3.40.50.970">
    <property type="match status" value="1"/>
</dbReference>
<dbReference type="Pfam" id="PF00676">
    <property type="entry name" value="E1_dh"/>
    <property type="match status" value="1"/>
</dbReference>
<dbReference type="SUPFAM" id="SSF52518">
    <property type="entry name" value="Thiamin diphosphate-binding fold (THDP-binding)"/>
    <property type="match status" value="1"/>
</dbReference>
<evidence type="ECO:0000313" key="7">
    <source>
        <dbReference type="Proteomes" id="UP000273982"/>
    </source>
</evidence>
<dbReference type="NCBIfam" id="TIGR03181">
    <property type="entry name" value="PDH_E1_alph_x"/>
    <property type="match status" value="1"/>
</dbReference>
<protein>
    <recommendedName>
        <fullName evidence="4">Pyruvate dehydrogenase E1 component subunit alpha</fullName>
        <ecNumber evidence="4">1.2.4.1</ecNumber>
    </recommendedName>
</protein>
<reference evidence="6 7" key="1">
    <citation type="submission" date="2018-11" db="EMBL/GenBank/DDBJ databases">
        <title>Genome squencing of methanotrophic bacteria isolated from alkaline groundwater in Korea.</title>
        <authorList>
            <person name="Nguyen L.N."/>
        </authorList>
    </citation>
    <scope>NUCLEOTIDE SEQUENCE [LARGE SCALE GENOMIC DNA]</scope>
    <source>
        <strain evidence="6 7">GW6</strain>
    </source>
</reference>
<dbReference type="EMBL" id="CP034086">
    <property type="protein sequence ID" value="AZG77252.1"/>
    <property type="molecule type" value="Genomic_DNA"/>
</dbReference>
<dbReference type="GO" id="GO:0009083">
    <property type="term" value="P:branched-chain amino acid catabolic process"/>
    <property type="evidence" value="ECO:0007669"/>
    <property type="project" value="TreeGrafter"/>
</dbReference>
<comment type="subunit">
    <text evidence="4">Heterodimer of an alpha and a beta chain.</text>
</comment>
<dbReference type="Proteomes" id="UP000273982">
    <property type="component" value="Chromosome"/>
</dbReference>
<keyword evidence="2 4" id="KW-0560">Oxidoreductase</keyword>
<sequence>MGNIEMGFDLHMDLVQLLSPGGEISKAASKSAKDIERLLRFYRAMTRTRIFDNKAISLQRTGQLGTFASALGQEAIGVGAAAAMDERDVLVPSYRDHAAQFYRGMAMSECLLYWGGDERGSDFKNARGDFPNCVPVATQAPQAVGAAYALMARTEDRVVVTFIGDGGTSNGAFYEALNMAGVWKTPVVFIICNNGWAISTPRELESAAETLAQKAVAAGMEGRQVDGNDVIAVHEVVRRAIDKARSGGGPTLIEALTYRLGDHTTADDASRYRDPEIVRAQWTREPIARLRAYLVSEGAWSKEQEAELHKACAEEVDREVAAYLHASPLNSDAMFEHLYAKLPDTLQWQREEARRFAQRSANGDGNGHV</sequence>
<dbReference type="InterPro" id="IPR029061">
    <property type="entry name" value="THDP-binding"/>
</dbReference>
<dbReference type="PANTHER" id="PTHR43380:SF1">
    <property type="entry name" value="2-OXOISOVALERATE DEHYDROGENASE SUBUNIT ALPHA, MITOCHONDRIAL"/>
    <property type="match status" value="1"/>
</dbReference>
<accession>A0A3G8M7T5</accession>
<dbReference type="PANTHER" id="PTHR43380">
    <property type="entry name" value="2-OXOISOVALERATE DEHYDROGENASE SUBUNIT ALPHA, MITOCHONDRIAL"/>
    <property type="match status" value="1"/>
</dbReference>
<dbReference type="GO" id="GO:0004739">
    <property type="term" value="F:pyruvate dehydrogenase (acetyl-transferring) activity"/>
    <property type="evidence" value="ECO:0007669"/>
    <property type="project" value="UniProtKB-UniRule"/>
</dbReference>
<dbReference type="CDD" id="cd02000">
    <property type="entry name" value="TPP_E1_PDC_ADC_BCADC"/>
    <property type="match status" value="1"/>
</dbReference>
<proteinExistence type="predicted"/>